<dbReference type="OrthoDB" id="10252718at2759"/>
<dbReference type="InterPro" id="IPR013870">
    <property type="entry name" value="Ribosomal_mL54"/>
</dbReference>
<comment type="similarity">
    <text evidence="6">Belongs to the mitochondrion-specific ribosomal protein mL54 family.</text>
</comment>
<dbReference type="PANTHER" id="PTHR28595">
    <property type="entry name" value="39S RIBOSOMAL PROTEIN L54, MITOCHONDRIAL"/>
    <property type="match status" value="1"/>
</dbReference>
<accession>A0A0K2UQX8</accession>
<dbReference type="GO" id="GO:0005762">
    <property type="term" value="C:mitochondrial large ribosomal subunit"/>
    <property type="evidence" value="ECO:0007669"/>
    <property type="project" value="TreeGrafter"/>
</dbReference>
<keyword evidence="2" id="KW-0809">Transit peptide</keyword>
<evidence type="ECO:0000256" key="6">
    <source>
        <dbReference type="ARBA" id="ARBA00033752"/>
    </source>
</evidence>
<sequence length="134" mass="15748">MLLAISRTYLRFVINDSWIKSRRFMAVRAMKGGGSGGGAKKKVVHEIEKDAQKLSNFVCGLNYRIDEERGEEVHIKPDSEYPEWLFTMDMSGQKKPLDQIPPGTIEYYERLREERLKIYRKKQKTLKSYRYLAP</sequence>
<proteinExistence type="inferred from homology"/>
<evidence type="ECO:0000256" key="2">
    <source>
        <dbReference type="ARBA" id="ARBA00022946"/>
    </source>
</evidence>
<dbReference type="AlphaFoldDB" id="A0A0K2UQX8"/>
<keyword evidence="3 8" id="KW-0689">Ribosomal protein</keyword>
<keyword evidence="4" id="KW-0496">Mitochondrion</keyword>
<evidence type="ECO:0000256" key="4">
    <source>
        <dbReference type="ARBA" id="ARBA00023128"/>
    </source>
</evidence>
<name>A0A0K2UQX8_LEPSM</name>
<evidence type="ECO:0000313" key="8">
    <source>
        <dbReference type="EMBL" id="CDW40669.1"/>
    </source>
</evidence>
<reference evidence="8" key="1">
    <citation type="submission" date="2014-05" db="EMBL/GenBank/DDBJ databases">
        <authorList>
            <person name="Chronopoulou M."/>
        </authorList>
    </citation>
    <scope>NUCLEOTIDE SEQUENCE</scope>
    <source>
        <tissue evidence="8">Whole organism</tissue>
    </source>
</reference>
<gene>
    <name evidence="8" type="primary">mRpL54</name>
</gene>
<dbReference type="GO" id="GO:0003735">
    <property type="term" value="F:structural constituent of ribosome"/>
    <property type="evidence" value="ECO:0007669"/>
    <property type="project" value="TreeGrafter"/>
</dbReference>
<dbReference type="PANTHER" id="PTHR28595:SF1">
    <property type="entry name" value="LARGE RIBOSOMAL SUBUNIT PROTEIN ML54"/>
    <property type="match status" value="1"/>
</dbReference>
<protein>
    <recommendedName>
        <fullName evidence="7">Large ribosomal subunit protein mL54</fullName>
    </recommendedName>
</protein>
<evidence type="ECO:0000256" key="1">
    <source>
        <dbReference type="ARBA" id="ARBA00004173"/>
    </source>
</evidence>
<comment type="subcellular location">
    <subcellularLocation>
        <location evidence="1">Mitochondrion</location>
    </subcellularLocation>
</comment>
<dbReference type="Pfam" id="PF08561">
    <property type="entry name" value="Ribosomal_L37"/>
    <property type="match status" value="1"/>
</dbReference>
<organism evidence="8">
    <name type="scientific">Lepeophtheirus salmonis</name>
    <name type="common">Salmon louse</name>
    <name type="synonym">Caligus salmonis</name>
    <dbReference type="NCBI Taxonomy" id="72036"/>
    <lineage>
        <taxon>Eukaryota</taxon>
        <taxon>Metazoa</taxon>
        <taxon>Ecdysozoa</taxon>
        <taxon>Arthropoda</taxon>
        <taxon>Crustacea</taxon>
        <taxon>Multicrustacea</taxon>
        <taxon>Hexanauplia</taxon>
        <taxon>Copepoda</taxon>
        <taxon>Siphonostomatoida</taxon>
        <taxon>Caligidae</taxon>
        <taxon>Lepeophtheirus</taxon>
    </lineage>
</organism>
<evidence type="ECO:0000256" key="5">
    <source>
        <dbReference type="ARBA" id="ARBA00023274"/>
    </source>
</evidence>
<evidence type="ECO:0000256" key="3">
    <source>
        <dbReference type="ARBA" id="ARBA00022980"/>
    </source>
</evidence>
<keyword evidence="5" id="KW-0687">Ribonucleoprotein</keyword>
<evidence type="ECO:0000256" key="7">
    <source>
        <dbReference type="ARBA" id="ARBA00035179"/>
    </source>
</evidence>
<dbReference type="EMBL" id="HACA01023308">
    <property type="protein sequence ID" value="CDW40669.1"/>
    <property type="molecule type" value="Transcribed_RNA"/>
</dbReference>